<evidence type="ECO:0000313" key="7">
    <source>
        <dbReference type="Proteomes" id="UP000549457"/>
    </source>
</evidence>
<reference evidence="6 7" key="1">
    <citation type="submission" date="2020-08" db="EMBL/GenBank/DDBJ databases">
        <title>Genomic Encyclopedia of Type Strains, Phase IV (KMG-IV): sequencing the most valuable type-strain genomes for metagenomic binning, comparative biology and taxonomic classification.</title>
        <authorList>
            <person name="Goeker M."/>
        </authorList>
    </citation>
    <scope>NUCLEOTIDE SEQUENCE [LARGE SCALE GENOMIC DNA]</scope>
    <source>
        <strain evidence="6 7">DSM 101730</strain>
    </source>
</reference>
<dbReference type="Pfam" id="PF03358">
    <property type="entry name" value="FMN_red"/>
    <property type="match status" value="1"/>
</dbReference>
<dbReference type="InterPro" id="IPR051814">
    <property type="entry name" value="NAD(P)H-dep_FMN_reductase"/>
</dbReference>
<keyword evidence="4 6" id="KW-0560">Oxidoreductase</keyword>
<dbReference type="PANTHER" id="PTHR43408:SF2">
    <property type="entry name" value="FMN REDUCTASE (NADPH)"/>
    <property type="match status" value="1"/>
</dbReference>
<dbReference type="NCBIfam" id="TIGR03566">
    <property type="entry name" value="FMN_reduc_MsuE"/>
    <property type="match status" value="1"/>
</dbReference>
<accession>A0A840SSV5</accession>
<sequence>MNGKIVGLSGSLSNPSRTRALVAAAVERAAARYGREPVVIELSSIAGSLGGAVRIGDLDTVARAAVDLMIEADGLVLASPVYKGSYGGLFKHLLDLIDPLALMGKPVLLGATGGGARHALVIEHQLRPLLGFFEAQALATGVYASDADFHDGEIASEALLDRLDRAVGQFAPFLPQVAPRSVAHSDAVHALAF</sequence>
<evidence type="ECO:0000256" key="1">
    <source>
        <dbReference type="ARBA" id="ARBA00005990"/>
    </source>
</evidence>
<dbReference type="EC" id="1.5.1.38" evidence="6"/>
<name>A0A840SSV5_9RHOB</name>
<dbReference type="Gene3D" id="3.40.50.360">
    <property type="match status" value="1"/>
</dbReference>
<evidence type="ECO:0000313" key="6">
    <source>
        <dbReference type="EMBL" id="MBB5224254.1"/>
    </source>
</evidence>
<comment type="caution">
    <text evidence="6">The sequence shown here is derived from an EMBL/GenBank/DDBJ whole genome shotgun (WGS) entry which is preliminary data.</text>
</comment>
<evidence type="ECO:0000256" key="2">
    <source>
        <dbReference type="ARBA" id="ARBA00022630"/>
    </source>
</evidence>
<dbReference type="Proteomes" id="UP000549457">
    <property type="component" value="Unassembled WGS sequence"/>
</dbReference>
<dbReference type="GO" id="GO:0052873">
    <property type="term" value="F:FMN reductase (NADPH) activity"/>
    <property type="evidence" value="ECO:0007669"/>
    <property type="project" value="UniProtKB-EC"/>
</dbReference>
<dbReference type="PANTHER" id="PTHR43408">
    <property type="entry name" value="FMN REDUCTASE (NADPH)"/>
    <property type="match status" value="1"/>
</dbReference>
<dbReference type="InterPro" id="IPR019912">
    <property type="entry name" value="FMN_Rdtase_MsuE-like"/>
</dbReference>
<evidence type="ECO:0000259" key="5">
    <source>
        <dbReference type="Pfam" id="PF03358"/>
    </source>
</evidence>
<dbReference type="InterPro" id="IPR029039">
    <property type="entry name" value="Flavoprotein-like_sf"/>
</dbReference>
<protein>
    <submittedName>
        <fullName evidence="6">FMN reductase</fullName>
        <ecNumber evidence="6">1.5.1.38</ecNumber>
    </submittedName>
</protein>
<dbReference type="SUPFAM" id="SSF52218">
    <property type="entry name" value="Flavoproteins"/>
    <property type="match status" value="1"/>
</dbReference>
<keyword evidence="7" id="KW-1185">Reference proteome</keyword>
<evidence type="ECO:0000256" key="4">
    <source>
        <dbReference type="ARBA" id="ARBA00023002"/>
    </source>
</evidence>
<keyword evidence="2" id="KW-0285">Flavoprotein</keyword>
<comment type="similarity">
    <text evidence="1">Belongs to the SsuE family.</text>
</comment>
<organism evidence="6 7">
    <name type="scientific">Amaricoccus macauensis</name>
    <dbReference type="NCBI Taxonomy" id="57001"/>
    <lineage>
        <taxon>Bacteria</taxon>
        <taxon>Pseudomonadati</taxon>
        <taxon>Pseudomonadota</taxon>
        <taxon>Alphaproteobacteria</taxon>
        <taxon>Rhodobacterales</taxon>
        <taxon>Paracoccaceae</taxon>
        <taxon>Amaricoccus</taxon>
    </lineage>
</organism>
<dbReference type="InterPro" id="IPR005025">
    <property type="entry name" value="FMN_Rdtase-like_dom"/>
</dbReference>
<gene>
    <name evidence="6" type="ORF">HNP73_004223</name>
</gene>
<evidence type="ECO:0000256" key="3">
    <source>
        <dbReference type="ARBA" id="ARBA00022643"/>
    </source>
</evidence>
<dbReference type="AlphaFoldDB" id="A0A840SSV5"/>
<feature type="domain" description="NADPH-dependent FMN reductase-like" evidence="5">
    <location>
        <begin position="4"/>
        <end position="147"/>
    </location>
</feature>
<proteinExistence type="inferred from homology"/>
<keyword evidence="3" id="KW-0288">FMN</keyword>
<dbReference type="EMBL" id="JACHFM010000006">
    <property type="protein sequence ID" value="MBB5224254.1"/>
    <property type="molecule type" value="Genomic_DNA"/>
</dbReference>
<dbReference type="RefSeq" id="WP_184154744.1">
    <property type="nucleotide sequence ID" value="NZ_JACHFM010000006.1"/>
</dbReference>